<dbReference type="Proteomes" id="UP001310692">
    <property type="component" value="Unassembled WGS sequence"/>
</dbReference>
<evidence type="ECO:0000313" key="3">
    <source>
        <dbReference type="Proteomes" id="UP001310692"/>
    </source>
</evidence>
<proteinExistence type="predicted"/>
<dbReference type="SUPFAM" id="SSF159888">
    <property type="entry name" value="YdhG-like"/>
    <property type="match status" value="1"/>
</dbReference>
<evidence type="ECO:0000259" key="1">
    <source>
        <dbReference type="Pfam" id="PF08818"/>
    </source>
</evidence>
<protein>
    <submittedName>
        <fullName evidence="2">DUF1801 domain-containing protein</fullName>
    </submittedName>
</protein>
<gene>
    <name evidence="2" type="ORF">V0U35_07895</name>
</gene>
<evidence type="ECO:0000313" key="2">
    <source>
        <dbReference type="EMBL" id="MEE2566602.1"/>
    </source>
</evidence>
<dbReference type="Pfam" id="PF08818">
    <property type="entry name" value="DUF1801"/>
    <property type="match status" value="1"/>
</dbReference>
<name>A0ABU7LYH8_9PROT</name>
<organism evidence="2 3">
    <name type="scientific">Hyphobacterium marinum</name>
    <dbReference type="NCBI Taxonomy" id="3116574"/>
    <lineage>
        <taxon>Bacteria</taxon>
        <taxon>Pseudomonadati</taxon>
        <taxon>Pseudomonadota</taxon>
        <taxon>Alphaproteobacteria</taxon>
        <taxon>Maricaulales</taxon>
        <taxon>Maricaulaceae</taxon>
        <taxon>Hyphobacterium</taxon>
    </lineage>
</organism>
<dbReference type="EMBL" id="JAZDRO010000003">
    <property type="protein sequence ID" value="MEE2566602.1"/>
    <property type="molecule type" value="Genomic_DNA"/>
</dbReference>
<dbReference type="InterPro" id="IPR014922">
    <property type="entry name" value="YdhG-like"/>
</dbReference>
<sequence length="133" mass="14220">MSDPQSGKSAAEEIDAKIASLGDWRRDVLAKVRALIHEALQDVTEAVKWRKPTNPAGVPVWEKDGILCTGETYTGKVKLTFANGAALDDPAGLFNSSLGGKQRRAIDIREGDTLDPEAFKALVQAAAAFNAAR</sequence>
<keyword evidence="3" id="KW-1185">Reference proteome</keyword>
<dbReference type="Gene3D" id="3.90.1150.200">
    <property type="match status" value="1"/>
</dbReference>
<comment type="caution">
    <text evidence="2">The sequence shown here is derived from an EMBL/GenBank/DDBJ whole genome shotgun (WGS) entry which is preliminary data.</text>
</comment>
<reference evidence="2 3" key="1">
    <citation type="submission" date="2024-01" db="EMBL/GenBank/DDBJ databases">
        <title>Hyphobacterium bacterium isolated from marine sediment.</title>
        <authorList>
            <person name="Zhao S."/>
        </authorList>
    </citation>
    <scope>NUCLEOTIDE SEQUENCE [LARGE SCALE GENOMIC DNA]</scope>
    <source>
        <strain evidence="2 3">Y60-23</strain>
    </source>
</reference>
<accession>A0ABU7LYH8</accession>
<feature type="domain" description="YdhG-like" evidence="1">
    <location>
        <begin position="25"/>
        <end position="126"/>
    </location>
</feature>
<dbReference type="RefSeq" id="WP_330196150.1">
    <property type="nucleotide sequence ID" value="NZ_JAZDRO010000003.1"/>
</dbReference>